<feature type="region of interest" description="Disordered" evidence="1">
    <location>
        <begin position="237"/>
        <end position="292"/>
    </location>
</feature>
<name>A0AA88M6M2_TACVA</name>
<feature type="compositionally biased region" description="Basic residues" evidence="1">
    <location>
        <begin position="237"/>
        <end position="252"/>
    </location>
</feature>
<evidence type="ECO:0000256" key="1">
    <source>
        <dbReference type="SAM" id="MobiDB-lite"/>
    </source>
</evidence>
<feature type="chain" id="PRO_5041727058" description="Tumor protein p53-inducible protein 13" evidence="3">
    <location>
        <begin position="22"/>
        <end position="498"/>
    </location>
</feature>
<keyword evidence="2" id="KW-0472">Membrane</keyword>
<dbReference type="PANTHER" id="PTHR34179">
    <property type="entry name" value="TUMOR PROTEIN P53-INDUCIBLE PROTEIN 13"/>
    <property type="match status" value="1"/>
</dbReference>
<organism evidence="4 5">
    <name type="scientific">Tachysurus vachellii</name>
    <name type="common">Darkbarbel catfish</name>
    <name type="synonym">Pelteobagrus vachellii</name>
    <dbReference type="NCBI Taxonomy" id="175792"/>
    <lineage>
        <taxon>Eukaryota</taxon>
        <taxon>Metazoa</taxon>
        <taxon>Chordata</taxon>
        <taxon>Craniata</taxon>
        <taxon>Vertebrata</taxon>
        <taxon>Euteleostomi</taxon>
        <taxon>Actinopterygii</taxon>
        <taxon>Neopterygii</taxon>
        <taxon>Teleostei</taxon>
        <taxon>Ostariophysi</taxon>
        <taxon>Siluriformes</taxon>
        <taxon>Bagridae</taxon>
        <taxon>Tachysurus</taxon>
    </lineage>
</organism>
<dbReference type="EMBL" id="JAVHJS010000017">
    <property type="protein sequence ID" value="KAK2831395.1"/>
    <property type="molecule type" value="Genomic_DNA"/>
</dbReference>
<dbReference type="InterPro" id="IPR021454">
    <property type="entry name" value="DUF3105"/>
</dbReference>
<feature type="signal peptide" evidence="3">
    <location>
        <begin position="1"/>
        <end position="21"/>
    </location>
</feature>
<comment type="caution">
    <text evidence="4">The sequence shown here is derived from an EMBL/GenBank/DDBJ whole genome shotgun (WGS) entry which is preliminary data.</text>
</comment>
<sequence length="498" mass="55308">MRLRAQVLFGFVWLCVNKCHSLLTQHCDTGKANLEMDLFPPDEFLCPNSRPVTPALQLLDVSTKYSLQPPEHVCMDLPITYNHTIPNSGAHRPVGAQSGEYLYCPPQRWINNLKDGATVLLFHPCASEDARRSLAAVAHSCLPHFILTAHPHLSQHRPFALVSWGHTLEMSHITRAGVCEWLLTFSSNFNQTTASRSQNYNLYLTKAAPVDRVLDTAVKPLKACCLEALSAYVATSRARKSRSVQQPTKRKMEKREMEKEVKHSENPSVISSKSGTLNPTHTQTLNNSESKDLSSIGHVTASLHTAMHSEERAGDVVDKEAKTSSTQMKSLKEPHGNSRSNVTVVKLHDSQIDVKSPKKSITVASGKQRIKTDVVQLSAGEGCTDPGHCGPPDVATAVIGGPLRGHKMPIQRTNEAVWAAAALGFLLVLLTLSVLHTRLYRNCRAPSSLYWRESHQDYESVADIIRRRLRMVGRRKRRASQSRRQECPLLSDSSTDDD</sequence>
<dbReference type="AlphaFoldDB" id="A0AA88M6M2"/>
<keyword evidence="2" id="KW-0812">Transmembrane</keyword>
<evidence type="ECO:0000313" key="5">
    <source>
        <dbReference type="Proteomes" id="UP001187315"/>
    </source>
</evidence>
<feature type="compositionally biased region" description="Basic and acidic residues" evidence="1">
    <location>
        <begin position="253"/>
        <end position="265"/>
    </location>
</feature>
<dbReference type="GO" id="GO:0005737">
    <property type="term" value="C:cytoplasm"/>
    <property type="evidence" value="ECO:0007669"/>
    <property type="project" value="TreeGrafter"/>
</dbReference>
<dbReference type="Proteomes" id="UP001187315">
    <property type="component" value="Unassembled WGS sequence"/>
</dbReference>
<accession>A0AA88M6M2</accession>
<evidence type="ECO:0000313" key="4">
    <source>
        <dbReference type="EMBL" id="KAK2831395.1"/>
    </source>
</evidence>
<dbReference type="Pfam" id="PF11303">
    <property type="entry name" value="DUF3105"/>
    <property type="match status" value="1"/>
</dbReference>
<dbReference type="PANTHER" id="PTHR34179:SF1">
    <property type="entry name" value="TUMOR PROTEIN P53-INDUCIBLE PROTEIN 13"/>
    <property type="match status" value="1"/>
</dbReference>
<keyword evidence="5" id="KW-1185">Reference proteome</keyword>
<feature type="compositionally biased region" description="Polar residues" evidence="1">
    <location>
        <begin position="266"/>
        <end position="288"/>
    </location>
</feature>
<feature type="transmembrane region" description="Helical" evidence="2">
    <location>
        <begin position="416"/>
        <end position="435"/>
    </location>
</feature>
<evidence type="ECO:0000256" key="2">
    <source>
        <dbReference type="SAM" id="Phobius"/>
    </source>
</evidence>
<keyword evidence="3" id="KW-0732">Signal</keyword>
<evidence type="ECO:0000256" key="3">
    <source>
        <dbReference type="SAM" id="SignalP"/>
    </source>
</evidence>
<evidence type="ECO:0008006" key="6">
    <source>
        <dbReference type="Google" id="ProtNLM"/>
    </source>
</evidence>
<feature type="region of interest" description="Disordered" evidence="1">
    <location>
        <begin position="476"/>
        <end position="498"/>
    </location>
</feature>
<keyword evidence="2" id="KW-1133">Transmembrane helix</keyword>
<reference evidence="4" key="1">
    <citation type="submission" date="2023-08" db="EMBL/GenBank/DDBJ databases">
        <title>Pelteobagrus vachellii genome.</title>
        <authorList>
            <person name="Liu H."/>
        </authorList>
    </citation>
    <scope>NUCLEOTIDE SEQUENCE</scope>
    <source>
        <strain evidence="4">PRFRI_2022a</strain>
        <tissue evidence="4">Muscle</tissue>
    </source>
</reference>
<proteinExistence type="predicted"/>
<protein>
    <recommendedName>
        <fullName evidence="6">Tumor protein p53-inducible protein 13</fullName>
    </recommendedName>
</protein>
<gene>
    <name evidence="4" type="ORF">Q7C36_016481</name>
</gene>